<evidence type="ECO:0000313" key="1">
    <source>
        <dbReference type="EMBL" id="EUC39586.1"/>
    </source>
</evidence>
<dbReference type="OrthoDB" id="3693885at2759"/>
<reference evidence="1 2" key="1">
    <citation type="journal article" date="2013" name="PLoS Genet.">
        <title>Comparative genome structure, secondary metabolite, and effector coding capacity across Cochliobolus pathogens.</title>
        <authorList>
            <person name="Condon B.J."/>
            <person name="Leng Y."/>
            <person name="Wu D."/>
            <person name="Bushley K.E."/>
            <person name="Ohm R.A."/>
            <person name="Otillar R."/>
            <person name="Martin J."/>
            <person name="Schackwitz W."/>
            <person name="Grimwood J."/>
            <person name="MohdZainudin N."/>
            <person name="Xue C."/>
            <person name="Wang R."/>
            <person name="Manning V.A."/>
            <person name="Dhillon B."/>
            <person name="Tu Z.J."/>
            <person name="Steffenson B.J."/>
            <person name="Salamov A."/>
            <person name="Sun H."/>
            <person name="Lowry S."/>
            <person name="LaButti K."/>
            <person name="Han J."/>
            <person name="Copeland A."/>
            <person name="Lindquist E."/>
            <person name="Barry K."/>
            <person name="Schmutz J."/>
            <person name="Baker S.E."/>
            <person name="Ciuffetti L.M."/>
            <person name="Grigoriev I.V."/>
            <person name="Zhong S."/>
            <person name="Turgeon B.G."/>
        </authorList>
    </citation>
    <scope>NUCLEOTIDE SEQUENCE [LARGE SCALE GENOMIC DNA]</scope>
    <source>
        <strain evidence="1 2">ATCC 44560</strain>
    </source>
</reference>
<dbReference type="HOGENOM" id="CLU_3019763_0_0_1"/>
<dbReference type="Proteomes" id="UP000054032">
    <property type="component" value="Unassembled WGS sequence"/>
</dbReference>
<feature type="non-terminal residue" evidence="1">
    <location>
        <position position="1"/>
    </location>
</feature>
<proteinExistence type="predicted"/>
<dbReference type="RefSeq" id="XP_007693895.1">
    <property type="nucleotide sequence ID" value="XM_007695705.1"/>
</dbReference>
<gene>
    <name evidence="1" type="ORF">COCMIDRAFT_111148</name>
</gene>
<dbReference type="GeneID" id="19119722"/>
<accession>W6Z7B8</accession>
<dbReference type="KEGG" id="bor:COCMIDRAFT_111148"/>
<evidence type="ECO:0000313" key="2">
    <source>
        <dbReference type="Proteomes" id="UP000054032"/>
    </source>
</evidence>
<dbReference type="EMBL" id="KI964319">
    <property type="protein sequence ID" value="EUC39586.1"/>
    <property type="molecule type" value="Genomic_DNA"/>
</dbReference>
<protein>
    <submittedName>
        <fullName evidence="1">Uncharacterized protein</fullName>
    </submittedName>
</protein>
<organism evidence="1 2">
    <name type="scientific">Bipolaris oryzae ATCC 44560</name>
    <dbReference type="NCBI Taxonomy" id="930090"/>
    <lineage>
        <taxon>Eukaryota</taxon>
        <taxon>Fungi</taxon>
        <taxon>Dikarya</taxon>
        <taxon>Ascomycota</taxon>
        <taxon>Pezizomycotina</taxon>
        <taxon>Dothideomycetes</taxon>
        <taxon>Pleosporomycetidae</taxon>
        <taxon>Pleosporales</taxon>
        <taxon>Pleosporineae</taxon>
        <taxon>Pleosporaceae</taxon>
        <taxon>Bipolaris</taxon>
    </lineage>
</organism>
<keyword evidence="2" id="KW-1185">Reference proteome</keyword>
<sequence length="56" mass="6626">ISSLIYLIISTRPNLVFSINYLIRYISNLSLKCYKYPNNIFLYLLTTKDYSLDLTL</sequence>
<dbReference type="AlphaFoldDB" id="W6Z7B8"/>
<name>W6Z7B8_COCMI</name>